<name>A0A9X2CYD5_9GAMM</name>
<proteinExistence type="predicted"/>
<reference evidence="2" key="1">
    <citation type="submission" date="2021-11" db="EMBL/GenBank/DDBJ databases">
        <title>Legionella maioricencis sp. nov., a new species isolated from hot water samples in Mallorca.</title>
        <authorList>
            <person name="Crespi S."/>
            <person name="Drasar V."/>
            <person name="Salva-Serra F."/>
            <person name="Jaen-Luchoro D."/>
            <person name="Pineiro-Iglesias B."/>
            <person name="Aliaga F."/>
            <person name="Fernandez-Juarez V."/>
            <person name="Coll G."/>
            <person name="Moore E.R.B."/>
            <person name="Bennasar-Figueras A."/>
        </authorList>
    </citation>
    <scope>NUCLEOTIDE SEQUENCE</scope>
    <source>
        <strain evidence="2">HCPI-6</strain>
    </source>
</reference>
<dbReference type="AlphaFoldDB" id="A0A9X2CYD5"/>
<accession>A0A9X2CYD5</accession>
<evidence type="ECO:0000313" key="2">
    <source>
        <dbReference type="EMBL" id="MCL9683026.1"/>
    </source>
</evidence>
<dbReference type="Proteomes" id="UP001139721">
    <property type="component" value="Unassembled WGS sequence"/>
</dbReference>
<feature type="transmembrane region" description="Helical" evidence="1">
    <location>
        <begin position="93"/>
        <end position="112"/>
    </location>
</feature>
<protein>
    <submittedName>
        <fullName evidence="2">Uncharacterized protein</fullName>
    </submittedName>
</protein>
<keyword evidence="1" id="KW-1133">Transmembrane helix</keyword>
<comment type="caution">
    <text evidence="2">The sequence shown here is derived from an EMBL/GenBank/DDBJ whole genome shotgun (WGS) entry which is preliminary data.</text>
</comment>
<feature type="transmembrane region" description="Helical" evidence="1">
    <location>
        <begin position="33"/>
        <end position="54"/>
    </location>
</feature>
<sequence>MLIAAIILFIIAALFGLIILTAVLQDRPGHKMVVYLHGIIAATALILVIIYMILNVASPTLTVGLTLLILGALGGLTLFIIDMKGGTIPKWVAVLHPLIAVTGLVALIIYVLP</sequence>
<feature type="transmembrane region" description="Helical" evidence="1">
    <location>
        <begin position="60"/>
        <end position="81"/>
    </location>
</feature>
<evidence type="ECO:0000256" key="1">
    <source>
        <dbReference type="SAM" id="Phobius"/>
    </source>
</evidence>
<dbReference type="RefSeq" id="WP_250420433.1">
    <property type="nucleotide sequence ID" value="NZ_JAJKBJ010000002.1"/>
</dbReference>
<keyword evidence="3" id="KW-1185">Reference proteome</keyword>
<organism evidence="2 3">
    <name type="scientific">Legionella maioricensis</name>
    <dbReference type="NCBI Taxonomy" id="2896528"/>
    <lineage>
        <taxon>Bacteria</taxon>
        <taxon>Pseudomonadati</taxon>
        <taxon>Pseudomonadota</taxon>
        <taxon>Gammaproteobacteria</taxon>
        <taxon>Legionellales</taxon>
        <taxon>Legionellaceae</taxon>
        <taxon>Legionella</taxon>
    </lineage>
</organism>
<keyword evidence="1" id="KW-0472">Membrane</keyword>
<dbReference type="EMBL" id="JAJKBJ010000002">
    <property type="protein sequence ID" value="MCL9683026.1"/>
    <property type="molecule type" value="Genomic_DNA"/>
</dbReference>
<gene>
    <name evidence="2" type="ORF">LOX96_02870</name>
</gene>
<keyword evidence="1" id="KW-0812">Transmembrane</keyword>
<feature type="transmembrane region" description="Helical" evidence="1">
    <location>
        <begin position="6"/>
        <end position="24"/>
    </location>
</feature>
<evidence type="ECO:0000313" key="3">
    <source>
        <dbReference type="Proteomes" id="UP001139721"/>
    </source>
</evidence>